<dbReference type="GeneID" id="115382347"/>
<evidence type="ECO:0000256" key="2">
    <source>
        <dbReference type="ARBA" id="ARBA00008661"/>
    </source>
</evidence>
<reference evidence="14" key="1">
    <citation type="submission" date="2019-06" db="EMBL/GenBank/DDBJ databases">
        <authorList>
            <consortium name="Wellcome Sanger Institute Data Sharing"/>
        </authorList>
    </citation>
    <scope>NUCLEOTIDE SEQUENCE [LARGE SCALE GENOMIC DNA]</scope>
</reference>
<evidence type="ECO:0000313" key="14">
    <source>
        <dbReference type="Ensembl" id="ENSSFAP00005056515.1"/>
    </source>
</evidence>
<dbReference type="InterPro" id="IPR002659">
    <property type="entry name" value="Glyco_trans_31"/>
</dbReference>
<reference evidence="14" key="3">
    <citation type="submission" date="2025-09" db="UniProtKB">
        <authorList>
            <consortium name="Ensembl"/>
        </authorList>
    </citation>
    <scope>IDENTIFICATION</scope>
</reference>
<keyword evidence="3 12" id="KW-0328">Glycosyltransferase</keyword>
<keyword evidence="7" id="KW-1133">Transmembrane helix</keyword>
<keyword evidence="15" id="KW-1185">Reference proteome</keyword>
<protein>
    <recommendedName>
        <fullName evidence="12">Hexosyltransferase</fullName>
        <ecNumber evidence="12">2.4.1.-</ecNumber>
    </recommendedName>
</protein>
<dbReference type="FunCoup" id="A0A672JUD5">
    <property type="interactions" value="200"/>
</dbReference>
<evidence type="ECO:0000256" key="9">
    <source>
        <dbReference type="ARBA" id="ARBA00023136"/>
    </source>
</evidence>
<dbReference type="PANTHER" id="PTHR11214:SF23">
    <property type="entry name" value="N-ACETYLLACTOSAMINIDE BETA-1,3-N-ACETYLGLUCOSAMINYLTRANSFERASE 3"/>
    <property type="match status" value="1"/>
</dbReference>
<gene>
    <name evidence="14" type="primary">b3gnt3</name>
</gene>
<evidence type="ECO:0000256" key="8">
    <source>
        <dbReference type="ARBA" id="ARBA00023034"/>
    </source>
</evidence>
<dbReference type="GO" id="GO:0008499">
    <property type="term" value="F:N-acetyl-beta-D-glucosaminide beta-(1,3)-galactosyltransferase activity"/>
    <property type="evidence" value="ECO:0007669"/>
    <property type="project" value="UniProtKB-ARBA"/>
</dbReference>
<dbReference type="PANTHER" id="PTHR11214">
    <property type="entry name" value="BETA-1,3-N-ACETYLGLUCOSAMINYLTRANSFERASE"/>
    <property type="match status" value="1"/>
</dbReference>
<feature type="signal peptide" evidence="13">
    <location>
        <begin position="1"/>
        <end position="23"/>
    </location>
</feature>
<sequence>MRSIRTRTLLIAGALCVLVLHLCKDFIDHKTINLHAHLENDSGQRISHPIKENPFVYSWPTCQQNLSAANITGFSTLPEAMRDFLYYQHCRHFPLLLDLPNKCGGADRSGEIFLLLVIKSSPGNYERREVLRKTWAKERLHNGAWIRRVFITGVSGVGFEKQRLKKLLQLEQREHNDILQWDFSDTFYNLTLKQIVFLEWMERNCPNARFHLNGDDDVFANTDNMVEYLQGLHDNDGSKHLFTGHLIQNVGPIRSPGSKYFIPVQVQESNQYPPYCGGGGFLLSGYTALVIYNMSKTIPILPIDDVYMGMCLAKAGLSPASHMGVKTAGLYIPSRGLDGYDPCYYREMLLVHRFLPVQMYLMWHRTHEPNLKCNPRKTFGITTQPSRL</sequence>
<evidence type="ECO:0000256" key="12">
    <source>
        <dbReference type="RuleBase" id="RU363063"/>
    </source>
</evidence>
<keyword evidence="4" id="KW-0808">Transferase</keyword>
<dbReference type="Pfam" id="PF01762">
    <property type="entry name" value="Galactosyl_T"/>
    <property type="match status" value="1"/>
</dbReference>
<evidence type="ECO:0000256" key="11">
    <source>
        <dbReference type="ARBA" id="ARBA00043952"/>
    </source>
</evidence>
<evidence type="ECO:0000313" key="15">
    <source>
        <dbReference type="Proteomes" id="UP000472267"/>
    </source>
</evidence>
<comment type="pathway">
    <text evidence="11">Protein modification.</text>
</comment>
<keyword evidence="8 12" id="KW-0333">Golgi apparatus</keyword>
<dbReference type="GO" id="GO:0016266">
    <property type="term" value="P:protein O-linked glycosylation via N-acetyl-galactosamine"/>
    <property type="evidence" value="ECO:0007669"/>
    <property type="project" value="UniProtKB-ARBA"/>
</dbReference>
<dbReference type="Ensembl" id="ENSSFAT00005058231.1">
    <property type="protein sequence ID" value="ENSSFAP00005056515.1"/>
    <property type="gene ID" value="ENSSFAG00005026714.1"/>
</dbReference>
<comment type="subcellular location">
    <subcellularLocation>
        <location evidence="1 12">Golgi apparatus membrane</location>
        <topology evidence="1 12">Single-pass type II membrane protein</topology>
    </subcellularLocation>
</comment>
<evidence type="ECO:0000256" key="1">
    <source>
        <dbReference type="ARBA" id="ARBA00004323"/>
    </source>
</evidence>
<evidence type="ECO:0000256" key="13">
    <source>
        <dbReference type="SAM" id="SignalP"/>
    </source>
</evidence>
<keyword evidence="10" id="KW-0325">Glycoprotein</keyword>
<dbReference type="AlphaFoldDB" id="A0A672JUD5"/>
<comment type="similarity">
    <text evidence="2 12">Belongs to the glycosyltransferase 31 family.</text>
</comment>
<dbReference type="GO" id="GO:0000139">
    <property type="term" value="C:Golgi membrane"/>
    <property type="evidence" value="ECO:0007669"/>
    <property type="project" value="UniProtKB-SubCell"/>
</dbReference>
<evidence type="ECO:0000256" key="6">
    <source>
        <dbReference type="ARBA" id="ARBA00022968"/>
    </source>
</evidence>
<dbReference type="OrthoDB" id="2139606at2759"/>
<keyword evidence="9" id="KW-0472">Membrane</keyword>
<dbReference type="FunFam" id="3.90.550.50:FF:000009">
    <property type="entry name" value="Hexosyltransferase"/>
    <property type="match status" value="1"/>
</dbReference>
<evidence type="ECO:0000256" key="3">
    <source>
        <dbReference type="ARBA" id="ARBA00022676"/>
    </source>
</evidence>
<keyword evidence="5" id="KW-0812">Transmembrane</keyword>
<organism evidence="14 15">
    <name type="scientific">Salarias fasciatus</name>
    <name type="common">Jewelled blenny</name>
    <name type="synonym">Blennius fasciatus</name>
    <dbReference type="NCBI Taxonomy" id="181472"/>
    <lineage>
        <taxon>Eukaryota</taxon>
        <taxon>Metazoa</taxon>
        <taxon>Chordata</taxon>
        <taxon>Craniata</taxon>
        <taxon>Vertebrata</taxon>
        <taxon>Euteleostomi</taxon>
        <taxon>Actinopterygii</taxon>
        <taxon>Neopterygii</taxon>
        <taxon>Teleostei</taxon>
        <taxon>Neoteleostei</taxon>
        <taxon>Acanthomorphata</taxon>
        <taxon>Ovalentaria</taxon>
        <taxon>Blenniimorphae</taxon>
        <taxon>Blenniiformes</taxon>
        <taxon>Blennioidei</taxon>
        <taxon>Blenniidae</taxon>
        <taxon>Salariinae</taxon>
        <taxon>Salarias</taxon>
    </lineage>
</organism>
<name>A0A672JUD5_SALFA</name>
<dbReference type="InParanoid" id="A0A672JUD5"/>
<dbReference type="Gene3D" id="3.90.550.50">
    <property type="match status" value="1"/>
</dbReference>
<keyword evidence="6" id="KW-0735">Signal-anchor</keyword>
<accession>A0A672JUD5</accession>
<evidence type="ECO:0000256" key="5">
    <source>
        <dbReference type="ARBA" id="ARBA00022692"/>
    </source>
</evidence>
<proteinExistence type="inferred from homology"/>
<evidence type="ECO:0000256" key="10">
    <source>
        <dbReference type="ARBA" id="ARBA00023180"/>
    </source>
</evidence>
<dbReference type="EC" id="2.4.1.-" evidence="12"/>
<keyword evidence="13" id="KW-0732">Signal</keyword>
<dbReference type="RefSeq" id="XP_029939945.1">
    <property type="nucleotide sequence ID" value="XM_030084085.1"/>
</dbReference>
<dbReference type="Proteomes" id="UP000472267">
    <property type="component" value="Chromosome 23"/>
</dbReference>
<feature type="chain" id="PRO_5025645716" description="Hexosyltransferase" evidence="13">
    <location>
        <begin position="24"/>
        <end position="388"/>
    </location>
</feature>
<evidence type="ECO:0000256" key="7">
    <source>
        <dbReference type="ARBA" id="ARBA00022989"/>
    </source>
</evidence>
<evidence type="ECO:0000256" key="4">
    <source>
        <dbReference type="ARBA" id="ARBA00022679"/>
    </source>
</evidence>
<reference evidence="14" key="2">
    <citation type="submission" date="2025-08" db="UniProtKB">
        <authorList>
            <consortium name="Ensembl"/>
        </authorList>
    </citation>
    <scope>IDENTIFICATION</scope>
</reference>
<dbReference type="GO" id="GO:0030311">
    <property type="term" value="P:poly-N-acetyllactosamine biosynthetic process"/>
    <property type="evidence" value="ECO:0007669"/>
    <property type="project" value="TreeGrafter"/>
</dbReference>
<dbReference type="OMA" id="VSYLQGH"/>